<keyword evidence="1 4" id="KW-0489">Methyltransferase</keyword>
<comment type="caution">
    <text evidence="4">The sequence shown here is derived from an EMBL/GenBank/DDBJ whole genome shotgun (WGS) entry which is preliminary data.</text>
</comment>
<feature type="region of interest" description="Disordered" evidence="3">
    <location>
        <begin position="1"/>
        <end position="23"/>
    </location>
</feature>
<dbReference type="GO" id="GO:0009007">
    <property type="term" value="F:site-specific DNA-methyltransferase (adenine-specific) activity"/>
    <property type="evidence" value="ECO:0007669"/>
    <property type="project" value="UniProtKB-EC"/>
</dbReference>
<dbReference type="Proteomes" id="UP001210678">
    <property type="component" value="Unassembled WGS sequence"/>
</dbReference>
<sequence length="163" mass="18392">MNKKVMFSSARNGEKQQDRWQTPSAVFEQLNEEFGFTLDAAAEPETALCEQFFTAEDDALKQDWQGQTVYCNPPYSKLRDFATKAKEEALKGATVVMLIPARTDTQAFHESLSDGEVRFIKGRLKFQQNGQEQDAAPFPSMVCVMGPNVEQNMKKVTRDNLKG</sequence>
<dbReference type="InterPro" id="IPR008593">
    <property type="entry name" value="Dam_MeTrfase"/>
</dbReference>
<organism evidence="4 5">
    <name type="scientific">Vibrio algarum</name>
    <dbReference type="NCBI Taxonomy" id="3020714"/>
    <lineage>
        <taxon>Bacteria</taxon>
        <taxon>Pseudomonadati</taxon>
        <taxon>Pseudomonadota</taxon>
        <taxon>Gammaproteobacteria</taxon>
        <taxon>Vibrionales</taxon>
        <taxon>Vibrionaceae</taxon>
        <taxon>Vibrio</taxon>
    </lineage>
</organism>
<dbReference type="InterPro" id="IPR002052">
    <property type="entry name" value="DNA_methylase_N6_adenine_CS"/>
</dbReference>
<evidence type="ECO:0000313" key="5">
    <source>
        <dbReference type="Proteomes" id="UP001210678"/>
    </source>
</evidence>
<accession>A0ABT4YL31</accession>
<dbReference type="Pfam" id="PF05869">
    <property type="entry name" value="Dam"/>
    <property type="match status" value="1"/>
</dbReference>
<dbReference type="EMBL" id="JAQLOI010000001">
    <property type="protein sequence ID" value="MDB1122243.1"/>
    <property type="molecule type" value="Genomic_DNA"/>
</dbReference>
<dbReference type="RefSeq" id="WP_272131782.1">
    <property type="nucleotide sequence ID" value="NZ_JAQLOI010000001.1"/>
</dbReference>
<keyword evidence="5" id="KW-1185">Reference proteome</keyword>
<keyword evidence="2 4" id="KW-0808">Transferase</keyword>
<evidence type="ECO:0000313" key="4">
    <source>
        <dbReference type="EMBL" id="MDB1122243.1"/>
    </source>
</evidence>
<name>A0ABT4YL31_9VIBR</name>
<gene>
    <name evidence="4" type="ORF">PGX00_00130</name>
</gene>
<evidence type="ECO:0000256" key="1">
    <source>
        <dbReference type="ARBA" id="ARBA00022603"/>
    </source>
</evidence>
<dbReference type="GO" id="GO:0032259">
    <property type="term" value="P:methylation"/>
    <property type="evidence" value="ECO:0007669"/>
    <property type="project" value="UniProtKB-KW"/>
</dbReference>
<evidence type="ECO:0000256" key="2">
    <source>
        <dbReference type="ARBA" id="ARBA00022679"/>
    </source>
</evidence>
<proteinExistence type="predicted"/>
<dbReference type="NCBIfam" id="TIGR01712">
    <property type="entry name" value="phage_N6A_met"/>
    <property type="match status" value="1"/>
</dbReference>
<dbReference type="EC" id="2.1.1.72" evidence="4"/>
<protein>
    <submittedName>
        <fullName evidence="4">Phage N-6-adenine-methyltransferase</fullName>
        <ecNumber evidence="4">2.1.1.72</ecNumber>
    </submittedName>
</protein>
<dbReference type="PROSITE" id="PS00092">
    <property type="entry name" value="N6_MTASE"/>
    <property type="match status" value="1"/>
</dbReference>
<evidence type="ECO:0000256" key="3">
    <source>
        <dbReference type="SAM" id="MobiDB-lite"/>
    </source>
</evidence>
<reference evidence="4 5" key="1">
    <citation type="submission" date="2023-01" db="EMBL/GenBank/DDBJ databases">
        <title>Vibrio sp. KJ40-1 sp.nov, isolated from marine algae.</title>
        <authorList>
            <person name="Butt M."/>
            <person name="Kim J.M.J."/>
            <person name="Jeon C.O.C."/>
        </authorList>
    </citation>
    <scope>NUCLEOTIDE SEQUENCE [LARGE SCALE GENOMIC DNA]</scope>
    <source>
        <strain evidence="4 5">KJ40-1</strain>
    </source>
</reference>